<protein>
    <submittedName>
        <fullName evidence="3">C-type lectin domain-containing protein</fullName>
    </submittedName>
</protein>
<proteinExistence type="predicted"/>
<keyword evidence="2" id="KW-1185">Reference proteome</keyword>
<feature type="chain" id="PRO_5009314111" evidence="1">
    <location>
        <begin position="22"/>
        <end position="233"/>
    </location>
</feature>
<evidence type="ECO:0000313" key="3">
    <source>
        <dbReference type="WBParaSite" id="L893_g31108.t1"/>
    </source>
</evidence>
<keyword evidence="1" id="KW-0732">Signal</keyword>
<reference evidence="3" key="1">
    <citation type="submission" date="2016-11" db="UniProtKB">
        <authorList>
            <consortium name="WormBaseParasite"/>
        </authorList>
    </citation>
    <scope>IDENTIFICATION</scope>
</reference>
<sequence length="233" mass="26344">MRKLLLLSLFSSGLCVFYVQQLPKDLVLHGQLGQVTSAWVIGSHAILNNKVHPRDCVDRWEDGASMPNTFVYNSMKKACTPLMSVFGTKKALNGEEAYFIESSQDICKRNVTKAVEDITVTCRKGWNRLELASAVNCYQIMTDFTVCSFILLFTAEKYSSGPANDVYACEKKFSFAKATSIHSKEEEQFLSWTASVGRCYYGGFYWKKNFTDMEYSGGDVNDRPFICKYVASF</sequence>
<dbReference type="WBParaSite" id="L893_g31108.t1">
    <property type="protein sequence ID" value="L893_g31108.t1"/>
    <property type="gene ID" value="L893_g31108"/>
</dbReference>
<accession>A0A1I7ZZF4</accession>
<feature type="signal peptide" evidence="1">
    <location>
        <begin position="1"/>
        <end position="21"/>
    </location>
</feature>
<dbReference type="Proteomes" id="UP000095287">
    <property type="component" value="Unplaced"/>
</dbReference>
<evidence type="ECO:0000256" key="1">
    <source>
        <dbReference type="SAM" id="SignalP"/>
    </source>
</evidence>
<dbReference type="AlphaFoldDB" id="A0A1I7ZZF4"/>
<evidence type="ECO:0000313" key="2">
    <source>
        <dbReference type="Proteomes" id="UP000095287"/>
    </source>
</evidence>
<organism evidence="2 3">
    <name type="scientific">Steinernema glaseri</name>
    <dbReference type="NCBI Taxonomy" id="37863"/>
    <lineage>
        <taxon>Eukaryota</taxon>
        <taxon>Metazoa</taxon>
        <taxon>Ecdysozoa</taxon>
        <taxon>Nematoda</taxon>
        <taxon>Chromadorea</taxon>
        <taxon>Rhabditida</taxon>
        <taxon>Tylenchina</taxon>
        <taxon>Panagrolaimomorpha</taxon>
        <taxon>Strongyloidoidea</taxon>
        <taxon>Steinernematidae</taxon>
        <taxon>Steinernema</taxon>
    </lineage>
</organism>
<name>A0A1I7ZZF4_9BILA</name>